<keyword evidence="3" id="KW-1185">Reference proteome</keyword>
<feature type="region of interest" description="Disordered" evidence="1">
    <location>
        <begin position="1"/>
        <end position="21"/>
    </location>
</feature>
<evidence type="ECO:0000313" key="2">
    <source>
        <dbReference type="EMBL" id="VFQ92147.1"/>
    </source>
</evidence>
<organism evidence="2 3">
    <name type="scientific">Cuscuta campestris</name>
    <dbReference type="NCBI Taxonomy" id="132261"/>
    <lineage>
        <taxon>Eukaryota</taxon>
        <taxon>Viridiplantae</taxon>
        <taxon>Streptophyta</taxon>
        <taxon>Embryophyta</taxon>
        <taxon>Tracheophyta</taxon>
        <taxon>Spermatophyta</taxon>
        <taxon>Magnoliopsida</taxon>
        <taxon>eudicotyledons</taxon>
        <taxon>Gunneridae</taxon>
        <taxon>Pentapetalae</taxon>
        <taxon>asterids</taxon>
        <taxon>lamiids</taxon>
        <taxon>Solanales</taxon>
        <taxon>Convolvulaceae</taxon>
        <taxon>Cuscuteae</taxon>
        <taxon>Cuscuta</taxon>
        <taxon>Cuscuta subgen. Grammica</taxon>
        <taxon>Cuscuta sect. Cleistogrammica</taxon>
    </lineage>
</organism>
<dbReference type="Proteomes" id="UP000595140">
    <property type="component" value="Unassembled WGS sequence"/>
</dbReference>
<gene>
    <name evidence="2" type="ORF">CCAM_LOCUS33923</name>
</gene>
<reference evidence="2 3" key="1">
    <citation type="submission" date="2018-04" db="EMBL/GenBank/DDBJ databases">
        <authorList>
            <person name="Vogel A."/>
        </authorList>
    </citation>
    <scope>NUCLEOTIDE SEQUENCE [LARGE SCALE GENOMIC DNA]</scope>
</reference>
<evidence type="ECO:0000313" key="3">
    <source>
        <dbReference type="Proteomes" id="UP000595140"/>
    </source>
</evidence>
<evidence type="ECO:0000256" key="1">
    <source>
        <dbReference type="SAM" id="MobiDB-lite"/>
    </source>
</evidence>
<name>A0A484MUM1_9ASTE</name>
<protein>
    <submittedName>
        <fullName evidence="2">Uncharacterized protein</fullName>
    </submittedName>
</protein>
<sequence>MKETKRSSELPAASQRSSELPSFRDDDLLFSIDEASAAVPSNRKKEISQTRKISPFLLHRMKSVFSHIYSRI</sequence>
<dbReference type="AlphaFoldDB" id="A0A484MUM1"/>
<proteinExistence type="predicted"/>
<accession>A0A484MUM1</accession>
<dbReference type="EMBL" id="OOIL02004481">
    <property type="protein sequence ID" value="VFQ92147.1"/>
    <property type="molecule type" value="Genomic_DNA"/>
</dbReference>